<dbReference type="SUPFAM" id="SSF51984">
    <property type="entry name" value="MurCD N-terminal domain"/>
    <property type="match status" value="1"/>
</dbReference>
<dbReference type="AlphaFoldDB" id="A0A7J5TKX3"/>
<evidence type="ECO:0000259" key="15">
    <source>
        <dbReference type="Pfam" id="PF01225"/>
    </source>
</evidence>
<evidence type="ECO:0000256" key="3">
    <source>
        <dbReference type="ARBA" id="ARBA00012211"/>
    </source>
</evidence>
<dbReference type="Pfam" id="PF08245">
    <property type="entry name" value="Mur_ligase_M"/>
    <property type="match status" value="1"/>
</dbReference>
<organism evidence="18 19">
    <name type="scientific">Bifidobacterium dentium</name>
    <dbReference type="NCBI Taxonomy" id="1689"/>
    <lineage>
        <taxon>Bacteria</taxon>
        <taxon>Bacillati</taxon>
        <taxon>Actinomycetota</taxon>
        <taxon>Actinomycetes</taxon>
        <taxon>Bifidobacteriales</taxon>
        <taxon>Bifidobacteriaceae</taxon>
        <taxon>Bifidobacterium</taxon>
    </lineage>
</organism>
<protein>
    <recommendedName>
        <fullName evidence="3 14">UDP-N-acetylmuramate--L-alanine ligase</fullName>
        <ecNumber evidence="3 14">6.3.2.8</ecNumber>
    </recommendedName>
    <alternativeName>
        <fullName evidence="14">UDP-N-acetylmuramoyl-L-alanine synthetase</fullName>
    </alternativeName>
</protein>
<comment type="subcellular location">
    <subcellularLocation>
        <location evidence="1 14">Cytoplasm</location>
    </subcellularLocation>
</comment>
<dbReference type="SUPFAM" id="SSF53244">
    <property type="entry name" value="MurD-like peptide ligases, peptide-binding domain"/>
    <property type="match status" value="1"/>
</dbReference>
<keyword evidence="10 14" id="KW-0573">Peptidoglycan synthesis</keyword>
<keyword evidence="5 14" id="KW-0436">Ligase</keyword>
<comment type="similarity">
    <text evidence="14">Belongs to the MurCDEF family.</text>
</comment>
<dbReference type="EC" id="6.3.2.8" evidence="3 14"/>
<dbReference type="InterPro" id="IPR004101">
    <property type="entry name" value="Mur_ligase_C"/>
</dbReference>
<evidence type="ECO:0000259" key="17">
    <source>
        <dbReference type="Pfam" id="PF08245"/>
    </source>
</evidence>
<evidence type="ECO:0000256" key="5">
    <source>
        <dbReference type="ARBA" id="ARBA00022598"/>
    </source>
</evidence>
<dbReference type="InterPro" id="IPR005758">
    <property type="entry name" value="UDP-N-AcMur_Ala_ligase_MurC"/>
</dbReference>
<dbReference type="PANTHER" id="PTHR43445">
    <property type="entry name" value="UDP-N-ACETYLMURAMATE--L-ALANINE LIGASE-RELATED"/>
    <property type="match status" value="1"/>
</dbReference>
<dbReference type="EMBL" id="WDPD01000001">
    <property type="protein sequence ID" value="KAB7462300.1"/>
    <property type="molecule type" value="Genomic_DNA"/>
</dbReference>
<keyword evidence="12 14" id="KW-0961">Cell wall biogenesis/degradation</keyword>
<name>A0A7J5TKX3_9BIFI</name>
<feature type="domain" description="Mur ligase C-terminal" evidence="16">
    <location>
        <begin position="373"/>
        <end position="510"/>
    </location>
</feature>
<dbReference type="Pfam" id="PF01225">
    <property type="entry name" value="Mur_ligase"/>
    <property type="match status" value="1"/>
</dbReference>
<dbReference type="Gene3D" id="3.40.50.720">
    <property type="entry name" value="NAD(P)-binding Rossmann-like Domain"/>
    <property type="match status" value="1"/>
</dbReference>
<accession>A0A7J5TKX3</accession>
<dbReference type="InterPro" id="IPR050061">
    <property type="entry name" value="MurCDEF_pg_biosynth"/>
</dbReference>
<dbReference type="Gene3D" id="3.90.190.20">
    <property type="entry name" value="Mur ligase, C-terminal domain"/>
    <property type="match status" value="1"/>
</dbReference>
<keyword evidence="8 14" id="KW-0067">ATP-binding</keyword>
<sequence length="532" mass="56695">MSLKTCIRGAVVSDNQRDAGTIILDPTHASFGPGEGVDDLGKTHFIGIGGAGMSVLAEMLHEQGVHVDGSDREPSAKTERLQGLGIAVEFGQRAENVEGARTVVFSSAIKPDNPEIVAAYEAGERIVHRSDILALLMQSKRAVTVAGAHGKTTTSSMLAHILVNAGEGELADPSYAIGGSIQGKDGATLDGGHAGKGSVLVAEADESDGSFAKYHPEIAIITNAEADHLDHYGTEAKYRAAFVEHAGRAGKAVIMCGDDDGALAVLRALKTEVARHVVVYSTQPSEDLGDLNGAAHVRIESESESTQSGTEHFILHLPAGLVDVEERRVPVTLTVPGIHNARNATAALLAAVMLGVDVERAAAAATSFLGAARRFQIRGSVNQVTVIDDYAHHPTEIAALLDAARRRYPEAGIHVIFQPHLFSRTMFFAREFAEALAKADDVIVTGIFPAREKQEDFPTVSPDTIVNEAVKLEHEPADDWIRGVDDMRTAAQMMVMRAHHGDVIFTVGAGDITQMDPVILHALEAHRWDCAR</sequence>
<evidence type="ECO:0000256" key="12">
    <source>
        <dbReference type="ARBA" id="ARBA00023316"/>
    </source>
</evidence>
<dbReference type="GO" id="GO:0071555">
    <property type="term" value="P:cell wall organization"/>
    <property type="evidence" value="ECO:0007669"/>
    <property type="project" value="UniProtKB-KW"/>
</dbReference>
<comment type="catalytic activity">
    <reaction evidence="13 14">
        <text>UDP-N-acetyl-alpha-D-muramate + L-alanine + ATP = UDP-N-acetyl-alpha-D-muramoyl-L-alanine + ADP + phosphate + H(+)</text>
        <dbReference type="Rhea" id="RHEA:23372"/>
        <dbReference type="ChEBI" id="CHEBI:15378"/>
        <dbReference type="ChEBI" id="CHEBI:30616"/>
        <dbReference type="ChEBI" id="CHEBI:43474"/>
        <dbReference type="ChEBI" id="CHEBI:57972"/>
        <dbReference type="ChEBI" id="CHEBI:70757"/>
        <dbReference type="ChEBI" id="CHEBI:83898"/>
        <dbReference type="ChEBI" id="CHEBI:456216"/>
        <dbReference type="EC" id="6.3.2.8"/>
    </reaction>
</comment>
<keyword evidence="9 14" id="KW-0133">Cell shape</keyword>
<evidence type="ECO:0000256" key="4">
    <source>
        <dbReference type="ARBA" id="ARBA00022490"/>
    </source>
</evidence>
<evidence type="ECO:0000256" key="6">
    <source>
        <dbReference type="ARBA" id="ARBA00022618"/>
    </source>
</evidence>
<dbReference type="UniPathway" id="UPA00219"/>
<comment type="pathway">
    <text evidence="2 14">Cell wall biogenesis; peptidoglycan biosynthesis.</text>
</comment>
<evidence type="ECO:0000256" key="1">
    <source>
        <dbReference type="ARBA" id="ARBA00004496"/>
    </source>
</evidence>
<dbReference type="InterPro" id="IPR000713">
    <property type="entry name" value="Mur_ligase_N"/>
</dbReference>
<evidence type="ECO:0000259" key="16">
    <source>
        <dbReference type="Pfam" id="PF02875"/>
    </source>
</evidence>
<keyword evidence="6 14" id="KW-0132">Cell division</keyword>
<dbReference type="Gene3D" id="3.40.1190.10">
    <property type="entry name" value="Mur-like, catalytic domain"/>
    <property type="match status" value="1"/>
</dbReference>
<comment type="caution">
    <text evidence="18">The sequence shown here is derived from an EMBL/GenBank/DDBJ whole genome shotgun (WGS) entry which is preliminary data.</text>
</comment>
<feature type="binding site" evidence="14">
    <location>
        <begin position="147"/>
        <end position="153"/>
    </location>
    <ligand>
        <name>ATP</name>
        <dbReference type="ChEBI" id="CHEBI:30616"/>
    </ligand>
</feature>
<dbReference type="HAMAP" id="MF_00046">
    <property type="entry name" value="MurC"/>
    <property type="match status" value="1"/>
</dbReference>
<evidence type="ECO:0000256" key="11">
    <source>
        <dbReference type="ARBA" id="ARBA00023306"/>
    </source>
</evidence>
<dbReference type="InterPro" id="IPR036565">
    <property type="entry name" value="Mur-like_cat_sf"/>
</dbReference>
<dbReference type="PANTHER" id="PTHR43445:SF3">
    <property type="entry name" value="UDP-N-ACETYLMURAMATE--L-ALANINE LIGASE"/>
    <property type="match status" value="1"/>
</dbReference>
<feature type="domain" description="Mur ligase N-terminal catalytic" evidence="15">
    <location>
        <begin position="43"/>
        <end position="140"/>
    </location>
</feature>
<evidence type="ECO:0000256" key="7">
    <source>
        <dbReference type="ARBA" id="ARBA00022741"/>
    </source>
</evidence>
<evidence type="ECO:0000256" key="9">
    <source>
        <dbReference type="ARBA" id="ARBA00022960"/>
    </source>
</evidence>
<evidence type="ECO:0000256" key="10">
    <source>
        <dbReference type="ARBA" id="ARBA00022984"/>
    </source>
</evidence>
<evidence type="ECO:0000256" key="14">
    <source>
        <dbReference type="HAMAP-Rule" id="MF_00046"/>
    </source>
</evidence>
<dbReference type="InterPro" id="IPR036615">
    <property type="entry name" value="Mur_ligase_C_dom_sf"/>
</dbReference>
<evidence type="ECO:0000313" key="18">
    <source>
        <dbReference type="EMBL" id="KAB7462300.1"/>
    </source>
</evidence>
<dbReference type="SUPFAM" id="SSF53623">
    <property type="entry name" value="MurD-like peptide ligases, catalytic domain"/>
    <property type="match status" value="1"/>
</dbReference>
<keyword evidence="11 14" id="KW-0131">Cell cycle</keyword>
<reference evidence="18 19" key="1">
    <citation type="journal article" date="2019" name="Nat. Med.">
        <title>A library of human gut bacterial isolates paired with longitudinal multiomics data enables mechanistic microbiome research.</title>
        <authorList>
            <person name="Poyet M."/>
            <person name="Groussin M."/>
            <person name="Gibbons S.M."/>
            <person name="Avila-Pacheco J."/>
            <person name="Jiang X."/>
            <person name="Kearney S.M."/>
            <person name="Perrotta A.R."/>
            <person name="Berdy B."/>
            <person name="Zhao S."/>
            <person name="Lieberman T.D."/>
            <person name="Swanson P.K."/>
            <person name="Smith M."/>
            <person name="Roesemann S."/>
            <person name="Alexander J.E."/>
            <person name="Rich S.A."/>
            <person name="Livny J."/>
            <person name="Vlamakis H."/>
            <person name="Clish C."/>
            <person name="Bullock K."/>
            <person name="Deik A."/>
            <person name="Scott J."/>
            <person name="Pierce K.A."/>
            <person name="Xavier R.J."/>
            <person name="Alm E.J."/>
        </authorList>
    </citation>
    <scope>NUCLEOTIDE SEQUENCE [LARGE SCALE GENOMIC DNA]</scope>
    <source>
        <strain evidence="18 19">BIOML-A2</strain>
    </source>
</reference>
<evidence type="ECO:0000313" key="19">
    <source>
        <dbReference type="Proteomes" id="UP000429211"/>
    </source>
</evidence>
<dbReference type="GO" id="GO:0008763">
    <property type="term" value="F:UDP-N-acetylmuramate-L-alanine ligase activity"/>
    <property type="evidence" value="ECO:0007669"/>
    <property type="project" value="UniProtKB-UniRule"/>
</dbReference>
<dbReference type="GO" id="GO:0009252">
    <property type="term" value="P:peptidoglycan biosynthetic process"/>
    <property type="evidence" value="ECO:0007669"/>
    <property type="project" value="UniProtKB-UniRule"/>
</dbReference>
<keyword evidence="7 14" id="KW-0547">Nucleotide-binding</keyword>
<feature type="domain" description="Mur ligase central" evidence="17">
    <location>
        <begin position="145"/>
        <end position="351"/>
    </location>
</feature>
<dbReference type="GO" id="GO:0005737">
    <property type="term" value="C:cytoplasm"/>
    <property type="evidence" value="ECO:0007669"/>
    <property type="project" value="UniProtKB-SubCell"/>
</dbReference>
<dbReference type="GO" id="GO:0008360">
    <property type="term" value="P:regulation of cell shape"/>
    <property type="evidence" value="ECO:0007669"/>
    <property type="project" value="UniProtKB-KW"/>
</dbReference>
<comment type="function">
    <text evidence="14">Cell wall formation.</text>
</comment>
<dbReference type="InterPro" id="IPR013221">
    <property type="entry name" value="Mur_ligase_cen"/>
</dbReference>
<evidence type="ECO:0000256" key="13">
    <source>
        <dbReference type="ARBA" id="ARBA00047833"/>
    </source>
</evidence>
<proteinExistence type="inferred from homology"/>
<dbReference type="NCBIfam" id="TIGR01082">
    <property type="entry name" value="murC"/>
    <property type="match status" value="1"/>
</dbReference>
<keyword evidence="4 14" id="KW-0963">Cytoplasm</keyword>
<dbReference type="Proteomes" id="UP000429211">
    <property type="component" value="Unassembled WGS sequence"/>
</dbReference>
<dbReference type="GO" id="GO:0005524">
    <property type="term" value="F:ATP binding"/>
    <property type="evidence" value="ECO:0007669"/>
    <property type="project" value="UniProtKB-UniRule"/>
</dbReference>
<gene>
    <name evidence="14 18" type="primary">murC</name>
    <name evidence="18" type="ORF">GBB04_00465</name>
</gene>
<dbReference type="GO" id="GO:0051301">
    <property type="term" value="P:cell division"/>
    <property type="evidence" value="ECO:0007669"/>
    <property type="project" value="UniProtKB-KW"/>
</dbReference>
<dbReference type="Pfam" id="PF02875">
    <property type="entry name" value="Mur_ligase_C"/>
    <property type="match status" value="1"/>
</dbReference>
<evidence type="ECO:0000256" key="2">
    <source>
        <dbReference type="ARBA" id="ARBA00004752"/>
    </source>
</evidence>
<evidence type="ECO:0000256" key="8">
    <source>
        <dbReference type="ARBA" id="ARBA00022840"/>
    </source>
</evidence>